<accession>A0A8R1E6N0</accession>
<keyword evidence="2" id="KW-1185">Reference proteome</keyword>
<dbReference type="Proteomes" id="UP000005237">
    <property type="component" value="Unassembled WGS sequence"/>
</dbReference>
<reference evidence="1" key="2">
    <citation type="submission" date="2022-06" db="UniProtKB">
        <authorList>
            <consortium name="EnsemblMetazoa"/>
        </authorList>
    </citation>
    <scope>IDENTIFICATION</scope>
    <source>
        <strain evidence="1">DF5081</strain>
    </source>
</reference>
<dbReference type="AlphaFoldDB" id="A0A8R1E6N0"/>
<sequence length="82" mass="9606">MMNFGLHKRVIPSTSRSKQFAEPNYQTFQKQQKIMVSADDALFLAIDYASIPQSFSSSVSKFSPQFFQSHNRRRHAIRVFYQ</sequence>
<evidence type="ECO:0000313" key="1">
    <source>
        <dbReference type="EnsemblMetazoa" id="CJA25766.1"/>
    </source>
</evidence>
<protein>
    <submittedName>
        <fullName evidence="1">Uncharacterized protein</fullName>
    </submittedName>
</protein>
<reference evidence="2" key="1">
    <citation type="submission" date="2010-08" db="EMBL/GenBank/DDBJ databases">
        <authorList>
            <consortium name="Caenorhabditis japonica Sequencing Consortium"/>
            <person name="Wilson R.K."/>
        </authorList>
    </citation>
    <scope>NUCLEOTIDE SEQUENCE [LARGE SCALE GENOMIC DNA]</scope>
    <source>
        <strain evidence="2">DF5081</strain>
    </source>
</reference>
<organism evidence="1 2">
    <name type="scientific">Caenorhabditis japonica</name>
    <dbReference type="NCBI Taxonomy" id="281687"/>
    <lineage>
        <taxon>Eukaryota</taxon>
        <taxon>Metazoa</taxon>
        <taxon>Ecdysozoa</taxon>
        <taxon>Nematoda</taxon>
        <taxon>Chromadorea</taxon>
        <taxon>Rhabditida</taxon>
        <taxon>Rhabditina</taxon>
        <taxon>Rhabditomorpha</taxon>
        <taxon>Rhabditoidea</taxon>
        <taxon>Rhabditidae</taxon>
        <taxon>Peloderinae</taxon>
        <taxon>Caenorhabditis</taxon>
    </lineage>
</organism>
<dbReference type="EnsemblMetazoa" id="CJA25766.1">
    <property type="protein sequence ID" value="CJA25766.1"/>
    <property type="gene ID" value="WBGene00181338"/>
</dbReference>
<name>A0A8R1E6N0_CAEJA</name>
<evidence type="ECO:0000313" key="2">
    <source>
        <dbReference type="Proteomes" id="UP000005237"/>
    </source>
</evidence>
<proteinExistence type="predicted"/>